<dbReference type="EMBL" id="CP014989">
    <property type="protein sequence ID" value="ANS79766.1"/>
    <property type="molecule type" value="Genomic_DNA"/>
</dbReference>
<dbReference type="Proteomes" id="UP000092482">
    <property type="component" value="Chromosome"/>
</dbReference>
<proteinExistence type="predicted"/>
<dbReference type="AlphaFoldDB" id="A0A1B1NEA8"/>
<gene>
    <name evidence="1" type="ORF">SGUI_2370</name>
</gene>
<dbReference type="STRING" id="1758689.SGUI_2370"/>
<reference evidence="1 2" key="1">
    <citation type="submission" date="2016-03" db="EMBL/GenBank/DDBJ databases">
        <title>Shallow-sea hydrothermal system.</title>
        <authorList>
            <person name="Tang K."/>
        </authorList>
    </citation>
    <scope>NUCLEOTIDE SEQUENCE [LARGE SCALE GENOMIC DNA]</scope>
    <source>
        <strain evidence="1 2">JLT9</strain>
    </source>
</reference>
<dbReference type="KEGG" id="serj:SGUI_2370"/>
<dbReference type="OrthoDB" id="3699209at2"/>
<organism evidence="1 2">
    <name type="scientific">Serinicoccus hydrothermalis</name>
    <dbReference type="NCBI Taxonomy" id="1758689"/>
    <lineage>
        <taxon>Bacteria</taxon>
        <taxon>Bacillati</taxon>
        <taxon>Actinomycetota</taxon>
        <taxon>Actinomycetes</taxon>
        <taxon>Micrococcales</taxon>
        <taxon>Ornithinimicrobiaceae</taxon>
        <taxon>Serinicoccus</taxon>
    </lineage>
</organism>
<evidence type="ECO:0000313" key="2">
    <source>
        <dbReference type="Proteomes" id="UP000092482"/>
    </source>
</evidence>
<name>A0A1B1NEA8_9MICO</name>
<dbReference type="RefSeq" id="WP_066640628.1">
    <property type="nucleotide sequence ID" value="NZ_CP014989.1"/>
</dbReference>
<evidence type="ECO:0000313" key="1">
    <source>
        <dbReference type="EMBL" id="ANS79766.1"/>
    </source>
</evidence>
<accession>A0A1B1NEA8</accession>
<protein>
    <submittedName>
        <fullName evidence="1">Uncharacterized protein</fullName>
    </submittedName>
</protein>
<keyword evidence="2" id="KW-1185">Reference proteome</keyword>
<sequence length="87" mass="9585">MPTTRPRHQVTETPEVARALDLAARRWPDEPRSRLLVRLVTAGGLTLAEGHDEETGRRLAAIGDTAGKYADAFADGYLSDLRDDWPA</sequence>